<reference evidence="2 3" key="1">
    <citation type="submission" date="2017-12" db="EMBL/GenBank/DDBJ databases">
        <title>Phylogenetic diversity of female urinary microbiome.</title>
        <authorList>
            <person name="Thomas-White K."/>
            <person name="Wolfe A.J."/>
        </authorList>
    </citation>
    <scope>NUCLEOTIDE SEQUENCE [LARGE SCALE GENOMIC DNA]</scope>
    <source>
        <strain evidence="2 3">UMB0038</strain>
    </source>
</reference>
<comment type="caution">
    <text evidence="2">The sequence shown here is derived from an EMBL/GenBank/DDBJ whole genome shotgun (WGS) entry which is preliminary data.</text>
</comment>
<gene>
    <name evidence="2" type="ORF">CYJ95_02485</name>
</gene>
<sequence>MTLRTTVLGSRLTFNALSRHPDFVTSTAGFLSRVSLAGCGTPPVAEVDLASVPTPARTTLTRDLGRTLLADVVVSQPDVVVLDALEERWPLVVLPSGAVVTASPELGRLGKVAGERVPFGSDRHFALWEAGWERALLVFESVGLRDRLVLHRVLLPTQDEAGDVLAGAAERRRANRFLARVYGRMQEDLPWRRVVALPPAAAHAAASGEGSADPLALSPDSAAELARRVLTAVESTSGGVAGRPGGLVLHGDLSRAEEDRSLVVLLDGLHHEDGAAPRAVVAAQGWLTQRAVPWFSLTVRGGQTAVSEAAADLAELSEATGRDLLLVGGGGAGYEALRLAGRLGDAASALAWNPDAGPEPQDEEGDGASTERVDSLVAGRRALVLQGSEDPRLQSTLMPVVQRTPGAGPGPLLYGVGDGHAALVLRWPGGEDDIPPAVLLLVLDALRRGGRPRAVLSALQRRLASGPPAAVAHAPGAVPEARSSPEERTGPEPAEAPVVDEPGPAEGASAGLAVRGTDDGRVRVDWDLAELSDGRAAGADFSIEADGLTEATVEDAVPPLIVQPLGDDGSWRLDLRDGRGRAVGSVRFDRRARRLEPSTS</sequence>
<feature type="region of interest" description="Disordered" evidence="1">
    <location>
        <begin position="350"/>
        <end position="372"/>
    </location>
</feature>
<organism evidence="2 3">
    <name type="scientific">Micrococcus luteus</name>
    <name type="common">Micrococcus lysodeikticus</name>
    <dbReference type="NCBI Taxonomy" id="1270"/>
    <lineage>
        <taxon>Bacteria</taxon>
        <taxon>Bacillati</taxon>
        <taxon>Actinomycetota</taxon>
        <taxon>Actinomycetes</taxon>
        <taxon>Micrococcales</taxon>
        <taxon>Micrococcaceae</taxon>
        <taxon>Micrococcus</taxon>
    </lineage>
</organism>
<dbReference type="AlphaFoldDB" id="A0AAX0VP62"/>
<feature type="region of interest" description="Disordered" evidence="1">
    <location>
        <begin position="466"/>
        <end position="516"/>
    </location>
</feature>
<dbReference type="EMBL" id="PKJT01000001">
    <property type="protein sequence ID" value="PKZ83788.1"/>
    <property type="molecule type" value="Genomic_DNA"/>
</dbReference>
<dbReference type="Pfam" id="PF19786">
    <property type="entry name" value="DUF6270"/>
    <property type="match status" value="1"/>
</dbReference>
<proteinExistence type="predicted"/>
<feature type="compositionally biased region" description="Low complexity" evidence="1">
    <location>
        <begin position="491"/>
        <end position="506"/>
    </location>
</feature>
<name>A0AAX0VP62_MICLU</name>
<accession>A0AAX0VP62</accession>
<feature type="compositionally biased region" description="Low complexity" evidence="1">
    <location>
        <begin position="466"/>
        <end position="481"/>
    </location>
</feature>
<protein>
    <submittedName>
        <fullName evidence="2">Uncharacterized protein</fullName>
    </submittedName>
</protein>
<dbReference type="RefSeq" id="WP_069941341.1">
    <property type="nucleotide sequence ID" value="NZ_JBEYEC010000009.1"/>
</dbReference>
<evidence type="ECO:0000313" key="3">
    <source>
        <dbReference type="Proteomes" id="UP000234847"/>
    </source>
</evidence>
<evidence type="ECO:0000313" key="2">
    <source>
        <dbReference type="EMBL" id="PKZ83788.1"/>
    </source>
</evidence>
<dbReference type="InterPro" id="IPR046237">
    <property type="entry name" value="DUF6270"/>
</dbReference>
<evidence type="ECO:0000256" key="1">
    <source>
        <dbReference type="SAM" id="MobiDB-lite"/>
    </source>
</evidence>
<dbReference type="Proteomes" id="UP000234847">
    <property type="component" value="Unassembled WGS sequence"/>
</dbReference>